<dbReference type="Proteomes" id="UP000290909">
    <property type="component" value="Chromosome"/>
</dbReference>
<dbReference type="RefSeq" id="WP_035368066.1">
    <property type="nucleotide sequence ID" value="NZ_LR215050.1"/>
</dbReference>
<dbReference type="Gene3D" id="3.90.400.10">
    <property type="entry name" value="Oligo-1,6-glucosidase, Domain 2"/>
    <property type="match status" value="1"/>
</dbReference>
<keyword evidence="6" id="KW-1185">Reference proteome</keyword>
<dbReference type="GO" id="GO:0004574">
    <property type="term" value="F:oligo-1,6-glucosidase activity"/>
    <property type="evidence" value="ECO:0007669"/>
    <property type="project" value="UniProtKB-EC"/>
</dbReference>
<dbReference type="InterPro" id="IPR045857">
    <property type="entry name" value="O16G_dom_2"/>
</dbReference>
<name>A0A449BJ69_9MOLU</name>
<proteinExistence type="inferred from homology"/>
<gene>
    <name evidence="5" type="primary">malL_2</name>
    <name evidence="5" type="ORF">NCTC10172_00454</name>
</gene>
<keyword evidence="3 5" id="KW-0326">Glycosidase</keyword>
<dbReference type="InterPro" id="IPR006047">
    <property type="entry name" value="GH13_cat_dom"/>
</dbReference>
<dbReference type="PANTHER" id="PTHR10357">
    <property type="entry name" value="ALPHA-AMYLASE FAMILY MEMBER"/>
    <property type="match status" value="1"/>
</dbReference>
<dbReference type="EMBL" id="LR215050">
    <property type="protein sequence ID" value="VEU82443.1"/>
    <property type="molecule type" value="Genomic_DNA"/>
</dbReference>
<dbReference type="CDD" id="cd11333">
    <property type="entry name" value="AmyAc_SI_OligoGlu_DGase"/>
    <property type="match status" value="1"/>
</dbReference>
<dbReference type="PANTHER" id="PTHR10357:SF179">
    <property type="entry name" value="NEUTRAL AND BASIC AMINO ACID TRANSPORT PROTEIN RBAT"/>
    <property type="match status" value="1"/>
</dbReference>
<dbReference type="SUPFAM" id="SSF51011">
    <property type="entry name" value="Glycosyl hydrolase domain"/>
    <property type="match status" value="1"/>
</dbReference>
<organism evidence="5 6">
    <name type="scientific">Acholeplasma hippikon</name>
    <dbReference type="NCBI Taxonomy" id="264636"/>
    <lineage>
        <taxon>Bacteria</taxon>
        <taxon>Bacillati</taxon>
        <taxon>Mycoplasmatota</taxon>
        <taxon>Mollicutes</taxon>
        <taxon>Acholeplasmatales</taxon>
        <taxon>Acholeplasmataceae</taxon>
        <taxon>Acholeplasma</taxon>
    </lineage>
</organism>
<dbReference type="Pfam" id="PF00128">
    <property type="entry name" value="Alpha-amylase"/>
    <property type="match status" value="1"/>
</dbReference>
<evidence type="ECO:0000256" key="3">
    <source>
        <dbReference type="ARBA" id="ARBA00023295"/>
    </source>
</evidence>
<dbReference type="AlphaFoldDB" id="A0A449BJ69"/>
<dbReference type="GO" id="GO:0009313">
    <property type="term" value="P:oligosaccharide catabolic process"/>
    <property type="evidence" value="ECO:0007669"/>
    <property type="project" value="TreeGrafter"/>
</dbReference>
<sequence length="530" mass="62528">MKVANWKDAVIYQIYPRSFKDSNDDGIGDIPGIISKLDYLKSLGVDIIWLSPVYDSPNDDNGYDICDYQSIHKDFGTMEDMENLINEAKNRGIGIIMDLVINHTSDEHPWFIQSKDKTSPYRDYYIWQDKPNNWTSFFGGKAWSKVDDSYYLHLFSKKQPDLNLKNLKVIEEIKNIMHFWLKKGIMGFRCDVINVIYKTSLANGKKRLVLTGLEHYHSQKGCHDILKELRKDVMDLYPNAFTVGETVLVNTKQANELILPENKELNMVFGFQHMETDQINNKWFKTKFKPKKFMKTIFKWQEEVFWNANYLENHDQPRSVSRFGDDKKYHSESAKMLAVLNLTLKGTPYIYEGQEIGMTNAYFDSLEDYQDVESKNIYQLAKKLGFPKWLRYRLLRTASRDNARQPVQWDATFGFTKGMSWLKENPNKRYINVLDNLKNEDSILNFYKELIKLRKSSDILKKGDFKRVYLSKHVFVYERLFEAKKLTIILNMSKKIHRYPFEIDGKKILGNYKEENNKLRPYEAVIISNE</sequence>
<reference evidence="5 6" key="1">
    <citation type="submission" date="2019-01" db="EMBL/GenBank/DDBJ databases">
        <authorList>
            <consortium name="Pathogen Informatics"/>
        </authorList>
    </citation>
    <scope>NUCLEOTIDE SEQUENCE [LARGE SCALE GENOMIC DNA]</scope>
    <source>
        <strain evidence="5 6">NCTC10172</strain>
    </source>
</reference>
<dbReference type="InterPro" id="IPR013780">
    <property type="entry name" value="Glyco_hydro_b"/>
</dbReference>
<dbReference type="EC" id="3.2.1.10" evidence="5"/>
<dbReference type="KEGG" id="ahk:NCTC10172_00454"/>
<dbReference type="SMART" id="SM00642">
    <property type="entry name" value="Aamy"/>
    <property type="match status" value="1"/>
</dbReference>
<accession>A0A449BJ69</accession>
<dbReference type="Gene3D" id="3.20.20.80">
    <property type="entry name" value="Glycosidases"/>
    <property type="match status" value="1"/>
</dbReference>
<dbReference type="STRING" id="1408416.GCA_000702765_00036"/>
<dbReference type="InterPro" id="IPR017853">
    <property type="entry name" value="GH"/>
</dbReference>
<evidence type="ECO:0000313" key="5">
    <source>
        <dbReference type="EMBL" id="VEU82443.1"/>
    </source>
</evidence>
<dbReference type="FunFam" id="3.20.20.80:FF:000064">
    <property type="entry name" value="Oligo-1,6-glucosidase"/>
    <property type="match status" value="2"/>
</dbReference>
<dbReference type="GO" id="GO:0004556">
    <property type="term" value="F:alpha-amylase activity"/>
    <property type="evidence" value="ECO:0007669"/>
    <property type="project" value="TreeGrafter"/>
</dbReference>
<protein>
    <submittedName>
        <fullName evidence="5">Oligo-1,6-glucosidase</fullName>
        <ecNumber evidence="5">3.2.1.10</ecNumber>
    </submittedName>
</protein>
<evidence type="ECO:0000256" key="1">
    <source>
        <dbReference type="ARBA" id="ARBA00008061"/>
    </source>
</evidence>
<evidence type="ECO:0000256" key="2">
    <source>
        <dbReference type="ARBA" id="ARBA00022801"/>
    </source>
</evidence>
<feature type="domain" description="Glycosyl hydrolase family 13 catalytic" evidence="4">
    <location>
        <begin position="13"/>
        <end position="404"/>
    </location>
</feature>
<evidence type="ECO:0000259" key="4">
    <source>
        <dbReference type="SMART" id="SM00642"/>
    </source>
</evidence>
<evidence type="ECO:0000313" key="6">
    <source>
        <dbReference type="Proteomes" id="UP000290909"/>
    </source>
</evidence>
<dbReference type="SUPFAM" id="SSF51445">
    <property type="entry name" value="(Trans)glycosidases"/>
    <property type="match status" value="1"/>
</dbReference>
<comment type="similarity">
    <text evidence="1">Belongs to the glycosyl hydrolase 13 family.</text>
</comment>
<dbReference type="Gene3D" id="2.60.40.1180">
    <property type="entry name" value="Golgi alpha-mannosidase II"/>
    <property type="match status" value="1"/>
</dbReference>
<keyword evidence="2 5" id="KW-0378">Hydrolase</keyword>